<keyword evidence="7" id="KW-1185">Reference proteome</keyword>
<dbReference type="RefSeq" id="WP_144352297.1">
    <property type="nucleotide sequence ID" value="NZ_CP036259.1"/>
</dbReference>
<dbReference type="AlphaFoldDB" id="A0A517E036"/>
<name>A0A517E036_9FIRM</name>
<evidence type="ECO:0000256" key="2">
    <source>
        <dbReference type="ARBA" id="ARBA00022801"/>
    </source>
</evidence>
<dbReference type="Proteomes" id="UP000320776">
    <property type="component" value="Chromosome"/>
</dbReference>
<sequence>MIDYNVTNLNQAVKIMLSHIYVESGLSDNGTLVYGEAEGAGIRIDLLNFFFSYKFSEEDEDTWGNIIHKVKIDEYEAIEALYHYLVSGLEKKGLICRVHDVFKKDLDIKLTLDGYKYWTKLVQKKQKVEIFSDSKITNTNEEIAVETFQIPKVELCIPNEDEEKIRINILEILYDYKNQFEKKMYFEELSLRFFSQYNSDLSQYKYWSEVKSLFDKETISTAKSYVEARVIQCFRENLLYYDFRNFTAVEITKEGIKYLKKSKGDIASSDKVTVDEEQIERGNSERIKIIHISDLHFGSLENDGLDNKDKSKDVLKVKQPAFEAFSRILPTIYDANTFMAISGDITSKNEEAGYIQCQKAIEKLGINLQRIYLVPGNHDCNKSSTPQTQYANFLCYFQDYFSPVNRNRRYLIDDEQKMFIIGFNTIYSCDSDFIFIEEQEMQSFKQLIDELSEKISGFSTYTRIAVVHHNLNPHPNIEINQYKDILNIFQLKQILMEKKFKIVFSGHQHQPMIERQQIYIEDLNGDILLVSAGSLSGKIRNNRNSFQVVDLERDIKSGVLFNIIIDEYELKLGEFKYKNRVNLPLV</sequence>
<dbReference type="EMBL" id="CP036259">
    <property type="protein sequence ID" value="QDR82967.1"/>
    <property type="molecule type" value="Genomic_DNA"/>
</dbReference>
<dbReference type="GO" id="GO:0046872">
    <property type="term" value="F:metal ion binding"/>
    <property type="evidence" value="ECO:0007669"/>
    <property type="project" value="UniProtKB-KW"/>
</dbReference>
<organism evidence="6 7">
    <name type="scientific">Sporomusa termitida</name>
    <dbReference type="NCBI Taxonomy" id="2377"/>
    <lineage>
        <taxon>Bacteria</taxon>
        <taxon>Bacillati</taxon>
        <taxon>Bacillota</taxon>
        <taxon>Negativicutes</taxon>
        <taxon>Selenomonadales</taxon>
        <taxon>Sporomusaceae</taxon>
        <taxon>Sporomusa</taxon>
    </lineage>
</organism>
<dbReference type="SUPFAM" id="SSF56300">
    <property type="entry name" value="Metallo-dependent phosphatases"/>
    <property type="match status" value="1"/>
</dbReference>
<evidence type="ECO:0000313" key="6">
    <source>
        <dbReference type="EMBL" id="QDR82967.1"/>
    </source>
</evidence>
<evidence type="ECO:0000313" key="7">
    <source>
        <dbReference type="Proteomes" id="UP000320776"/>
    </source>
</evidence>
<evidence type="ECO:0000259" key="5">
    <source>
        <dbReference type="Pfam" id="PF00149"/>
    </source>
</evidence>
<dbReference type="InterPro" id="IPR029052">
    <property type="entry name" value="Metallo-depent_PP-like"/>
</dbReference>
<keyword evidence="2 6" id="KW-0378">Hydrolase</keyword>
<evidence type="ECO:0000256" key="1">
    <source>
        <dbReference type="ARBA" id="ARBA00022723"/>
    </source>
</evidence>
<dbReference type="OrthoDB" id="115870at2"/>
<comment type="similarity">
    <text evidence="4">Belongs to the cyclic nucleotide phosphodiesterase class-III family.</text>
</comment>
<gene>
    <name evidence="6" type="primary">cpdA_1</name>
    <name evidence="6" type="ORF">SPTER_44200</name>
</gene>
<proteinExistence type="inferred from homology"/>
<dbReference type="PANTHER" id="PTHR42988:SF2">
    <property type="entry name" value="CYCLIC NUCLEOTIDE PHOSPHODIESTERASE CBUA0032-RELATED"/>
    <property type="match status" value="1"/>
</dbReference>
<dbReference type="EC" id="3.1.4.53" evidence="6"/>
<evidence type="ECO:0000256" key="4">
    <source>
        <dbReference type="ARBA" id="ARBA00025742"/>
    </source>
</evidence>
<accession>A0A517E036</accession>
<protein>
    <submittedName>
        <fullName evidence="6">3',5'-cyclic adenosine monophosphate phosphodieSPTERase CpdA</fullName>
        <ecNumber evidence="6">3.1.4.53</ecNumber>
    </submittedName>
</protein>
<dbReference type="InterPro" id="IPR050884">
    <property type="entry name" value="CNP_phosphodiesterase-III"/>
</dbReference>
<keyword evidence="1" id="KW-0479">Metal-binding</keyword>
<reference evidence="6 7" key="1">
    <citation type="submission" date="2019-02" db="EMBL/GenBank/DDBJ databases">
        <title>Closed genome of Sporomusa termitida DSM 4440.</title>
        <authorList>
            <person name="Poehlein A."/>
            <person name="Daniel R."/>
        </authorList>
    </citation>
    <scope>NUCLEOTIDE SEQUENCE [LARGE SCALE GENOMIC DNA]</scope>
    <source>
        <strain evidence="6 7">DSM 4440</strain>
    </source>
</reference>
<feature type="domain" description="Calcineurin-like phosphoesterase" evidence="5">
    <location>
        <begin position="287"/>
        <end position="511"/>
    </location>
</feature>
<dbReference type="KEGG" id="sted:SPTER_44200"/>
<keyword evidence="3" id="KW-0408">Iron</keyword>
<evidence type="ECO:0000256" key="3">
    <source>
        <dbReference type="ARBA" id="ARBA00023004"/>
    </source>
</evidence>
<dbReference type="InterPro" id="IPR004843">
    <property type="entry name" value="Calcineurin-like_PHP"/>
</dbReference>
<dbReference type="Gene3D" id="3.60.21.10">
    <property type="match status" value="1"/>
</dbReference>
<dbReference type="GO" id="GO:0004115">
    <property type="term" value="F:3',5'-cyclic-AMP phosphodiesterase activity"/>
    <property type="evidence" value="ECO:0007669"/>
    <property type="project" value="UniProtKB-EC"/>
</dbReference>
<dbReference type="Pfam" id="PF00149">
    <property type="entry name" value="Metallophos"/>
    <property type="match status" value="1"/>
</dbReference>
<dbReference type="PANTHER" id="PTHR42988">
    <property type="entry name" value="PHOSPHOHYDROLASE"/>
    <property type="match status" value="1"/>
</dbReference>